<reference evidence="1 2" key="1">
    <citation type="journal article" date="2014" name="Proc. Natl. Acad. Sci. U.S.A.">
        <title>Functional type 2 photosynthetic reaction centers found in the rare bacterial phylum Gemmatimonadetes.</title>
        <authorList>
            <person name="Zeng Y."/>
            <person name="Feng F."/>
            <person name="Medova H."/>
            <person name="Dean J."/>
            <person name="Koblizek M."/>
        </authorList>
    </citation>
    <scope>NUCLEOTIDE SEQUENCE [LARGE SCALE GENOMIC DNA]</scope>
    <source>
        <strain evidence="1 2">AP64</strain>
    </source>
</reference>
<dbReference type="RefSeq" id="WP_026850475.1">
    <property type="nucleotide sequence ID" value="NZ_CP011454.1"/>
</dbReference>
<reference evidence="1 2" key="2">
    <citation type="journal article" date="2016" name="Environ. Microbiol. Rep.">
        <title>Metagenomic evidence for the presence of phototrophic Gemmatimonadetes bacteria in diverse environments.</title>
        <authorList>
            <person name="Zeng Y."/>
            <person name="Baumbach J."/>
            <person name="Barbosa E.G."/>
            <person name="Azevedo V."/>
            <person name="Zhang C."/>
            <person name="Koblizek M."/>
        </authorList>
    </citation>
    <scope>NUCLEOTIDE SEQUENCE [LARGE SCALE GENOMIC DNA]</scope>
    <source>
        <strain evidence="1 2">AP64</strain>
    </source>
</reference>
<name>A0A143BJK6_9BACT</name>
<dbReference type="OrthoDB" id="9820868at2"/>
<keyword evidence="2" id="KW-1185">Reference proteome</keyword>
<accession>A0A143BJK6</accession>
<sequence>MHVLVPVADRDLAARALADLARTTLDEHWAVAAIPTERRGLLLERADAAALLPGDGLGEPIADGLALLGTAYELAALGQLDAALQPTPSAARDLAQAVLALGAARAFRCSAALRPPIDDGELSIKWALKLGALALVSRQTESYERWWDARAHVADVVKRAAHRLDAEPWEPYARGTLWMAWLGLMGAPVAVLPENAADELPMLSATRSRLAAFRERRADHEVPGEGPVLNAVALRARMTEFAIRHLADATELLTVAVLRRTLPDVSAEFKLHLSAARSAMAGDHGQDVLLAWLQAAGVTLAGGVTAQLELPGF</sequence>
<dbReference type="eggNOG" id="COG1204">
    <property type="taxonomic scope" value="Bacteria"/>
</dbReference>
<gene>
    <name evidence="1" type="ORF">GEMMAAP_07450</name>
</gene>
<dbReference type="KEGG" id="gph:GEMMAAP_07450"/>
<dbReference type="Proteomes" id="UP000076404">
    <property type="component" value="Chromosome"/>
</dbReference>
<evidence type="ECO:0000313" key="1">
    <source>
        <dbReference type="EMBL" id="AMW04721.1"/>
    </source>
</evidence>
<organism evidence="1 2">
    <name type="scientific">Gemmatimonas phototrophica</name>
    <dbReference type="NCBI Taxonomy" id="1379270"/>
    <lineage>
        <taxon>Bacteria</taxon>
        <taxon>Pseudomonadati</taxon>
        <taxon>Gemmatimonadota</taxon>
        <taxon>Gemmatimonadia</taxon>
        <taxon>Gemmatimonadales</taxon>
        <taxon>Gemmatimonadaceae</taxon>
        <taxon>Gemmatimonas</taxon>
    </lineage>
</organism>
<protein>
    <submittedName>
        <fullName evidence="1">Uncharacterized protein</fullName>
    </submittedName>
</protein>
<evidence type="ECO:0000313" key="2">
    <source>
        <dbReference type="Proteomes" id="UP000076404"/>
    </source>
</evidence>
<dbReference type="AlphaFoldDB" id="A0A143BJK6"/>
<proteinExistence type="predicted"/>
<dbReference type="EMBL" id="CP011454">
    <property type="protein sequence ID" value="AMW04721.1"/>
    <property type="molecule type" value="Genomic_DNA"/>
</dbReference>